<reference evidence="2" key="2">
    <citation type="submission" date="2021-04" db="EMBL/GenBank/DDBJ databases">
        <authorList>
            <person name="Gilroy R."/>
        </authorList>
    </citation>
    <scope>NUCLEOTIDE SEQUENCE</scope>
    <source>
        <strain evidence="2">CHK188-5543</strain>
    </source>
</reference>
<accession>A0A9D1WQW9</accession>
<dbReference type="AlphaFoldDB" id="A0A9D1WQW9"/>
<name>A0A9D1WQW9_9FIRM</name>
<comment type="caution">
    <text evidence="2">The sequence shown here is derived from an EMBL/GenBank/DDBJ whole genome shotgun (WGS) entry which is preliminary data.</text>
</comment>
<evidence type="ECO:0000256" key="1">
    <source>
        <dbReference type="SAM" id="Phobius"/>
    </source>
</evidence>
<dbReference type="EMBL" id="DXES01000106">
    <property type="protein sequence ID" value="HIX65537.1"/>
    <property type="molecule type" value="Genomic_DNA"/>
</dbReference>
<organism evidence="2 3">
    <name type="scientific">Candidatus Anaerotruncus excrementipullorum</name>
    <dbReference type="NCBI Taxonomy" id="2838465"/>
    <lineage>
        <taxon>Bacteria</taxon>
        <taxon>Bacillati</taxon>
        <taxon>Bacillota</taxon>
        <taxon>Clostridia</taxon>
        <taxon>Eubacteriales</taxon>
        <taxon>Oscillospiraceae</taxon>
        <taxon>Anaerotruncus</taxon>
    </lineage>
</organism>
<gene>
    <name evidence="2" type="ORF">H9736_04740</name>
</gene>
<feature type="transmembrane region" description="Helical" evidence="1">
    <location>
        <begin position="40"/>
        <end position="59"/>
    </location>
</feature>
<dbReference type="Proteomes" id="UP000886800">
    <property type="component" value="Unassembled WGS sequence"/>
</dbReference>
<keyword evidence="1" id="KW-0472">Membrane</keyword>
<sequence>MKKLLSVLLAATTVVSLGGGQLSTLTGQIMTSAICRSTMTMARISVAIMVLVAMIPSPLTRKSM</sequence>
<reference evidence="2" key="1">
    <citation type="journal article" date="2021" name="PeerJ">
        <title>Extensive microbial diversity within the chicken gut microbiome revealed by metagenomics and culture.</title>
        <authorList>
            <person name="Gilroy R."/>
            <person name="Ravi A."/>
            <person name="Getino M."/>
            <person name="Pursley I."/>
            <person name="Horton D.L."/>
            <person name="Alikhan N.F."/>
            <person name="Baker D."/>
            <person name="Gharbi K."/>
            <person name="Hall N."/>
            <person name="Watson M."/>
            <person name="Adriaenssens E.M."/>
            <person name="Foster-Nyarko E."/>
            <person name="Jarju S."/>
            <person name="Secka A."/>
            <person name="Antonio M."/>
            <person name="Oren A."/>
            <person name="Chaudhuri R.R."/>
            <person name="La Ragione R."/>
            <person name="Hildebrand F."/>
            <person name="Pallen M.J."/>
        </authorList>
    </citation>
    <scope>NUCLEOTIDE SEQUENCE</scope>
    <source>
        <strain evidence="2">CHK188-5543</strain>
    </source>
</reference>
<evidence type="ECO:0000313" key="3">
    <source>
        <dbReference type="Proteomes" id="UP000886800"/>
    </source>
</evidence>
<evidence type="ECO:0000313" key="2">
    <source>
        <dbReference type="EMBL" id="HIX65537.1"/>
    </source>
</evidence>
<keyword evidence="1" id="KW-1133">Transmembrane helix</keyword>
<keyword evidence="1" id="KW-0812">Transmembrane</keyword>
<proteinExistence type="predicted"/>
<protein>
    <submittedName>
        <fullName evidence="2">Uncharacterized protein</fullName>
    </submittedName>
</protein>